<evidence type="ECO:0000313" key="1">
    <source>
        <dbReference type="Proteomes" id="UP000036681"/>
    </source>
</evidence>
<sequence>MSGGIPQAAGPTNARLQGILATLPVLLQPTAGAAQQGVQHQLENSLAAHQYALHRPNEATTLLSTREDQRIELFQRPSIDGEPPKLARILELYKSATDSQPIPELQKLVHLKSCSKGSAAALIRVYALRTHDYTTIVEALKKGYEHPEATMNSLYDELDDLPRSREGELAELIENIDRILELLAHQGEPTITRPIQRIIERKLLKKVLEKLEQAKAVTRD</sequence>
<keyword evidence="1" id="KW-1185">Reference proteome</keyword>
<accession>A0A0M3IG58</accession>
<dbReference type="Proteomes" id="UP000036681">
    <property type="component" value="Unplaced"/>
</dbReference>
<dbReference type="Pfam" id="PF03564">
    <property type="entry name" value="DUF1759"/>
    <property type="match status" value="1"/>
</dbReference>
<organism evidence="1 2">
    <name type="scientific">Ascaris lumbricoides</name>
    <name type="common">Giant roundworm</name>
    <dbReference type="NCBI Taxonomy" id="6252"/>
    <lineage>
        <taxon>Eukaryota</taxon>
        <taxon>Metazoa</taxon>
        <taxon>Ecdysozoa</taxon>
        <taxon>Nematoda</taxon>
        <taxon>Chromadorea</taxon>
        <taxon>Rhabditida</taxon>
        <taxon>Spirurina</taxon>
        <taxon>Ascaridomorpha</taxon>
        <taxon>Ascaridoidea</taxon>
        <taxon>Ascarididae</taxon>
        <taxon>Ascaris</taxon>
    </lineage>
</organism>
<name>A0A0M3IG58_ASCLU</name>
<dbReference type="InterPro" id="IPR005312">
    <property type="entry name" value="DUF1759"/>
</dbReference>
<evidence type="ECO:0000313" key="2">
    <source>
        <dbReference type="WBParaSite" id="ALUE_0001725401-mRNA-1"/>
    </source>
</evidence>
<protein>
    <submittedName>
        <fullName evidence="2">Uncharacterized protein</fullName>
    </submittedName>
</protein>
<proteinExistence type="predicted"/>
<dbReference type="WBParaSite" id="ALUE_0001725401-mRNA-1">
    <property type="protein sequence ID" value="ALUE_0001725401-mRNA-1"/>
    <property type="gene ID" value="ALUE_0001725401"/>
</dbReference>
<dbReference type="AlphaFoldDB" id="A0A0M3IG58"/>
<reference evidence="2" key="1">
    <citation type="submission" date="2017-02" db="UniProtKB">
        <authorList>
            <consortium name="WormBaseParasite"/>
        </authorList>
    </citation>
    <scope>IDENTIFICATION</scope>
</reference>